<dbReference type="Proteomes" id="UP000006250">
    <property type="component" value="Unassembled WGS sequence"/>
</dbReference>
<comment type="similarity">
    <text evidence="2 4">Belongs to the bacterial solute-binding protein 3 family.</text>
</comment>
<dbReference type="PROSITE" id="PS01039">
    <property type="entry name" value="SBP_BACTERIAL_3"/>
    <property type="match status" value="1"/>
</dbReference>
<accession>E1JVN9</accession>
<dbReference type="CDD" id="cd01004">
    <property type="entry name" value="PBP2_MidA_like"/>
    <property type="match status" value="1"/>
</dbReference>
<dbReference type="RefSeq" id="WP_005992921.1">
    <property type="nucleotide sequence ID" value="NZ_AECZ01000009.1"/>
</dbReference>
<feature type="signal peptide" evidence="5">
    <location>
        <begin position="1"/>
        <end position="31"/>
    </location>
</feature>
<dbReference type="InterPro" id="IPR001638">
    <property type="entry name" value="Solute-binding_3/MltF_N"/>
</dbReference>
<comment type="caution">
    <text evidence="7">The sequence shown here is derived from an EMBL/GenBank/DDBJ whole genome shotgun (WGS) entry which is preliminary data.</text>
</comment>
<dbReference type="STRING" id="596151.DesfrDRAFT_1688"/>
<dbReference type="EMBL" id="AECZ01000009">
    <property type="protein sequence ID" value="EFL51527.1"/>
    <property type="molecule type" value="Genomic_DNA"/>
</dbReference>
<evidence type="ECO:0000256" key="5">
    <source>
        <dbReference type="SAM" id="SignalP"/>
    </source>
</evidence>
<sequence length="291" mass="31425" precursor="true">MNHLEEKTLLKRKLASLLCGFALLFSGTAFAASLHDMLPDSIQKSGKIIIGVNGIFPPMEFKAPGSDTLDGIDVELAQAIAKELGIKIEFDDQNFDQLINSINTKRVDMVLSGMSDSAERRKSLDFIDYFNSGTQCFTTKALAGKIKNLEDLSGKTLAVSASTDYLTTMQKWNKENLLDKGKPGINIMAVDSAASARMQMLQGRAQASALSPEALGWANVQQKGAFVAVGPLLESNPYGIAFSKDNAKLRDAVYAALQKVFADGTYSKILKKWGAETGALPRPLINGKAVN</sequence>
<feature type="chain" id="PRO_5003148224" evidence="5">
    <location>
        <begin position="32"/>
        <end position="291"/>
    </location>
</feature>
<evidence type="ECO:0000313" key="7">
    <source>
        <dbReference type="EMBL" id="EFL51527.1"/>
    </source>
</evidence>
<evidence type="ECO:0000256" key="2">
    <source>
        <dbReference type="ARBA" id="ARBA00010333"/>
    </source>
</evidence>
<evidence type="ECO:0000259" key="6">
    <source>
        <dbReference type="SMART" id="SM00062"/>
    </source>
</evidence>
<keyword evidence="8" id="KW-1185">Reference proteome</keyword>
<protein>
    <submittedName>
        <fullName evidence="7">Extracellular solute-binding protein family 3</fullName>
    </submittedName>
</protein>
<dbReference type="eggNOG" id="COG0834">
    <property type="taxonomic scope" value="Bacteria"/>
</dbReference>
<comment type="subcellular location">
    <subcellularLocation>
        <location evidence="1">Cell envelope</location>
    </subcellularLocation>
</comment>
<evidence type="ECO:0000256" key="4">
    <source>
        <dbReference type="RuleBase" id="RU003744"/>
    </source>
</evidence>
<evidence type="ECO:0000313" key="8">
    <source>
        <dbReference type="Proteomes" id="UP000006250"/>
    </source>
</evidence>
<dbReference type="SMART" id="SM00062">
    <property type="entry name" value="PBPb"/>
    <property type="match status" value="1"/>
</dbReference>
<gene>
    <name evidence="7" type="ORF">DesfrDRAFT_1688</name>
</gene>
<keyword evidence="3 5" id="KW-0732">Signal</keyword>
<dbReference type="SUPFAM" id="SSF53850">
    <property type="entry name" value="Periplasmic binding protein-like II"/>
    <property type="match status" value="1"/>
</dbReference>
<dbReference type="Gene3D" id="3.40.190.10">
    <property type="entry name" value="Periplasmic binding protein-like II"/>
    <property type="match status" value="2"/>
</dbReference>
<evidence type="ECO:0000256" key="3">
    <source>
        <dbReference type="ARBA" id="ARBA00022729"/>
    </source>
</evidence>
<feature type="domain" description="Solute-binding protein family 3/N-terminal" evidence="6">
    <location>
        <begin position="47"/>
        <end position="277"/>
    </location>
</feature>
<dbReference type="PANTHER" id="PTHR35936:SF17">
    <property type="entry name" value="ARGININE-BINDING EXTRACELLULAR PROTEIN ARTP"/>
    <property type="match status" value="1"/>
</dbReference>
<dbReference type="InterPro" id="IPR018313">
    <property type="entry name" value="SBP_3_CS"/>
</dbReference>
<dbReference type="AlphaFoldDB" id="E1JVN9"/>
<evidence type="ECO:0000256" key="1">
    <source>
        <dbReference type="ARBA" id="ARBA00004196"/>
    </source>
</evidence>
<reference evidence="7 8" key="1">
    <citation type="submission" date="2010-08" db="EMBL/GenBank/DDBJ databases">
        <title>The draft genome of Desulfovibrio fructosovorans JJ.</title>
        <authorList>
            <consortium name="US DOE Joint Genome Institute (JGI-PGF)"/>
            <person name="Lucas S."/>
            <person name="Copeland A."/>
            <person name="Lapidus A."/>
            <person name="Cheng J.-F."/>
            <person name="Bruce D."/>
            <person name="Goodwin L."/>
            <person name="Pitluck S."/>
            <person name="Land M.L."/>
            <person name="Hauser L."/>
            <person name="Chang Y.-J."/>
            <person name="Jeffries C."/>
            <person name="Wall J.D."/>
            <person name="Stahl D.A."/>
            <person name="Arkin A.P."/>
            <person name="Dehal P."/>
            <person name="Stolyar S.M."/>
            <person name="Hazen T.C."/>
            <person name="Woyke T.J."/>
        </authorList>
    </citation>
    <scope>NUCLEOTIDE SEQUENCE [LARGE SCALE GENOMIC DNA]</scope>
    <source>
        <strain evidence="7 8">JJ</strain>
    </source>
</reference>
<dbReference type="PANTHER" id="PTHR35936">
    <property type="entry name" value="MEMBRANE-BOUND LYTIC MUREIN TRANSGLYCOSYLASE F"/>
    <property type="match status" value="1"/>
</dbReference>
<dbReference type="OrthoDB" id="8611212at2"/>
<organism evidence="7 8">
    <name type="scientific">Solidesulfovibrio fructosivorans JJ]</name>
    <dbReference type="NCBI Taxonomy" id="596151"/>
    <lineage>
        <taxon>Bacteria</taxon>
        <taxon>Pseudomonadati</taxon>
        <taxon>Thermodesulfobacteriota</taxon>
        <taxon>Desulfovibrionia</taxon>
        <taxon>Desulfovibrionales</taxon>
        <taxon>Desulfovibrionaceae</taxon>
        <taxon>Solidesulfovibrio</taxon>
    </lineage>
</organism>
<dbReference type="Pfam" id="PF00497">
    <property type="entry name" value="SBP_bac_3"/>
    <property type="match status" value="1"/>
</dbReference>
<name>E1JVN9_SOLFR</name>
<proteinExistence type="inferred from homology"/>
<dbReference type="GO" id="GO:0030313">
    <property type="term" value="C:cell envelope"/>
    <property type="evidence" value="ECO:0007669"/>
    <property type="project" value="UniProtKB-SubCell"/>
</dbReference>